<dbReference type="InterPro" id="IPR013325">
    <property type="entry name" value="RNA_pol_sigma_r2"/>
</dbReference>
<dbReference type="GO" id="GO:0009507">
    <property type="term" value="C:chloroplast"/>
    <property type="evidence" value="ECO:0007669"/>
    <property type="project" value="UniProtKB-SubCell"/>
</dbReference>
<evidence type="ECO:0000259" key="8">
    <source>
        <dbReference type="PROSITE" id="PS00716"/>
    </source>
</evidence>
<dbReference type="InterPro" id="IPR016262">
    <property type="entry name" value="RNA_pol_sigma_SigB/C/D/F"/>
</dbReference>
<dbReference type="InterPro" id="IPR007630">
    <property type="entry name" value="RNA_pol_sigma70_r4"/>
</dbReference>
<reference evidence="9 10" key="1">
    <citation type="journal article" date="2020" name="Mol. Biol. Evol.">
        <title>Distinct Expression and Methylation Patterns for Genes with Different Fates following a Single Whole-Genome Duplication in Flowering Plants.</title>
        <authorList>
            <person name="Shi T."/>
            <person name="Rahmani R.S."/>
            <person name="Gugger P.F."/>
            <person name="Wang M."/>
            <person name="Li H."/>
            <person name="Zhang Y."/>
            <person name="Li Z."/>
            <person name="Wang Q."/>
            <person name="Van de Peer Y."/>
            <person name="Marchal K."/>
            <person name="Chen J."/>
        </authorList>
    </citation>
    <scope>NUCLEOTIDE SEQUENCE [LARGE SCALE GENOMIC DNA]</scope>
    <source>
        <tissue evidence="9">Leaf</tissue>
    </source>
</reference>
<evidence type="ECO:0000313" key="9">
    <source>
        <dbReference type="EMBL" id="DAD28528.1"/>
    </source>
</evidence>
<keyword evidence="6" id="KW-0150">Chloroplast</keyword>
<dbReference type="Gene3D" id="1.20.120.1810">
    <property type="match status" value="1"/>
</dbReference>
<dbReference type="Proteomes" id="UP000607653">
    <property type="component" value="Unassembled WGS sequence"/>
</dbReference>
<dbReference type="CDD" id="cd06171">
    <property type="entry name" value="Sigma70_r4"/>
    <property type="match status" value="1"/>
</dbReference>
<dbReference type="SUPFAM" id="SSF88946">
    <property type="entry name" value="Sigma2 domain of RNA polymerase sigma factors"/>
    <property type="match status" value="1"/>
</dbReference>
<dbReference type="InterPro" id="IPR013324">
    <property type="entry name" value="RNA_pol_sigma_r3/r4-like"/>
</dbReference>
<keyword evidence="4 6" id="KW-0238">DNA-binding</keyword>
<gene>
    <name evidence="9" type="ORF">HUJ06_029996</name>
</gene>
<evidence type="ECO:0000256" key="2">
    <source>
        <dbReference type="ARBA" id="ARBA00023015"/>
    </source>
</evidence>
<accession>A0A822YGA1</accession>
<comment type="similarity">
    <text evidence="1 6">Belongs to the sigma-70 factor family.</text>
</comment>
<keyword evidence="3 6" id="KW-0731">Sigma factor</keyword>
<dbReference type="EMBL" id="DUZY01000002">
    <property type="protein sequence ID" value="DAD28528.1"/>
    <property type="molecule type" value="Genomic_DNA"/>
</dbReference>
<feature type="domain" description="RNA polymerase sigma-70" evidence="8">
    <location>
        <begin position="573"/>
        <end position="599"/>
    </location>
</feature>
<dbReference type="PANTHER" id="PTHR30603:SF45">
    <property type="entry name" value="RNA POLYMERASE SIGMA FACTOR SIGF, CHLOROPLASTIC"/>
    <property type="match status" value="1"/>
</dbReference>
<evidence type="ECO:0000256" key="4">
    <source>
        <dbReference type="ARBA" id="ARBA00023125"/>
    </source>
</evidence>
<dbReference type="NCBIfam" id="TIGR02937">
    <property type="entry name" value="sigma70-ECF"/>
    <property type="match status" value="1"/>
</dbReference>
<evidence type="ECO:0000256" key="1">
    <source>
        <dbReference type="ARBA" id="ARBA00007788"/>
    </source>
</evidence>
<dbReference type="Pfam" id="PF04539">
    <property type="entry name" value="Sigma70_r3"/>
    <property type="match status" value="1"/>
</dbReference>
<comment type="function">
    <text evidence="6">Sigma factors are initiation factors that promote the attachment of plastid-encoded RNA polymerase (PEP) to specific initiation sites and are then released.</text>
</comment>
<keyword evidence="10" id="KW-1185">Reference proteome</keyword>
<dbReference type="PROSITE" id="PS00715">
    <property type="entry name" value="SIGMA70_1"/>
    <property type="match status" value="1"/>
</dbReference>
<keyword evidence="6" id="KW-0934">Plastid</keyword>
<evidence type="ECO:0000259" key="7">
    <source>
        <dbReference type="PROSITE" id="PS00715"/>
    </source>
</evidence>
<dbReference type="InterPro" id="IPR000943">
    <property type="entry name" value="RNA_pol_sigma70"/>
</dbReference>
<dbReference type="InterPro" id="IPR014284">
    <property type="entry name" value="RNA_pol_sigma-70_dom"/>
</dbReference>
<keyword evidence="2 6" id="KW-0805">Transcription regulation</keyword>
<dbReference type="SUPFAM" id="SSF88659">
    <property type="entry name" value="Sigma3 and sigma4 domains of RNA polymerase sigma factors"/>
    <property type="match status" value="2"/>
</dbReference>
<dbReference type="Pfam" id="PF04542">
    <property type="entry name" value="Sigma70_r2"/>
    <property type="match status" value="1"/>
</dbReference>
<dbReference type="PANTHER" id="PTHR30603">
    <property type="entry name" value="RNA POLYMERASE SIGMA FACTOR RPO"/>
    <property type="match status" value="1"/>
</dbReference>
<evidence type="ECO:0000256" key="5">
    <source>
        <dbReference type="ARBA" id="ARBA00023163"/>
    </source>
</evidence>
<dbReference type="AlphaFoldDB" id="A0A822YGA1"/>
<dbReference type="InterPro" id="IPR050239">
    <property type="entry name" value="Sigma-70_RNA_pol_init_factors"/>
</dbReference>
<dbReference type="PRINTS" id="PR00046">
    <property type="entry name" value="SIGMA70FCT"/>
</dbReference>
<name>A0A822YGA1_NELNU</name>
<dbReference type="PROSITE" id="PS00716">
    <property type="entry name" value="SIGMA70_2"/>
    <property type="match status" value="1"/>
</dbReference>
<dbReference type="Pfam" id="PF04545">
    <property type="entry name" value="Sigma70_r4"/>
    <property type="match status" value="1"/>
</dbReference>
<protein>
    <recommendedName>
        <fullName evidence="6">RNA polymerase sigma factor</fullName>
    </recommendedName>
</protein>
<dbReference type="GO" id="GO:0006352">
    <property type="term" value="P:DNA-templated transcription initiation"/>
    <property type="evidence" value="ECO:0007669"/>
    <property type="project" value="UniProtKB-UniRule"/>
</dbReference>
<proteinExistence type="inferred from homology"/>
<evidence type="ECO:0000256" key="3">
    <source>
        <dbReference type="ARBA" id="ARBA00023082"/>
    </source>
</evidence>
<evidence type="ECO:0000313" key="10">
    <source>
        <dbReference type="Proteomes" id="UP000607653"/>
    </source>
</evidence>
<dbReference type="Gene3D" id="1.10.10.10">
    <property type="entry name" value="Winged helix-like DNA-binding domain superfamily/Winged helix DNA-binding domain"/>
    <property type="match status" value="2"/>
</dbReference>
<feature type="domain" description="RNA polymerase sigma-70" evidence="7">
    <location>
        <begin position="405"/>
        <end position="418"/>
    </location>
</feature>
<dbReference type="InterPro" id="IPR007624">
    <property type="entry name" value="RNA_pol_sigma70_r3"/>
</dbReference>
<organism evidence="9 10">
    <name type="scientific">Nelumbo nucifera</name>
    <name type="common">Sacred lotus</name>
    <dbReference type="NCBI Taxonomy" id="4432"/>
    <lineage>
        <taxon>Eukaryota</taxon>
        <taxon>Viridiplantae</taxon>
        <taxon>Streptophyta</taxon>
        <taxon>Embryophyta</taxon>
        <taxon>Tracheophyta</taxon>
        <taxon>Spermatophyta</taxon>
        <taxon>Magnoliopsida</taxon>
        <taxon>Proteales</taxon>
        <taxon>Nelumbonaceae</taxon>
        <taxon>Nelumbo</taxon>
    </lineage>
</organism>
<keyword evidence="5 6" id="KW-0804">Transcription</keyword>
<dbReference type="GO" id="GO:0003677">
    <property type="term" value="F:DNA binding"/>
    <property type="evidence" value="ECO:0007669"/>
    <property type="project" value="UniProtKB-KW"/>
</dbReference>
<dbReference type="GO" id="GO:0016987">
    <property type="term" value="F:sigma factor activity"/>
    <property type="evidence" value="ECO:0007669"/>
    <property type="project" value="UniProtKB-UniRule"/>
</dbReference>
<evidence type="ECO:0000256" key="6">
    <source>
        <dbReference type="PIRNR" id="PIRNR000767"/>
    </source>
</evidence>
<comment type="subcellular location">
    <subcellularLocation>
        <location evidence="6">Plastid</location>
        <location evidence="6">Chloroplast</location>
    </subcellularLocation>
</comment>
<sequence length="616" mass="70905">MIFSVPDPFEMVSILRRRRVLSSEVVESKERSLTEQTETLAKAFIHPAMEVGRNLVSSASLFPPRTQLKNSSSSGMPVTLLHEQANPIVVSMPTTSITRHFPASVLLQEQRDDIRPFLQIIREDKTSQAMLDRRKLEDKVHLYEEKKSCQPDRYWEGFERQLLYWPGLWYLLPSLYKGEKPLLSMVTQSTAAGTVKNVDVRPCDALELAKKAVLASKQAASLAKDYELFGADSHESFLPDLEPRNLANKIPLREEVAVRSKRLLERQSKRRWIPRPKVVVSEASTSRKSDIHKKIHEGFDTNDPLRLFLWGPETKQLLTPKEESELFVHVQELIRLEEVKQRLQSQFDREPTLVEWAEAVGMTCQSLQSILHSGNSSREKIIYANFRLVVHVAKHYQGQGLNLQDLLQEGSMGLMKSLEKFKPQAGCRFATYAYWWIRQAIRKAIFQNSRTIRLPENVYSLLSQVKKAKKLFIQEGHHPTNEELAKRVGITVEKLERLFMSTRMPLSIQQPVWADQDTTFQEITADTEVEKPDLCVAKQLMRRHVRNLISILPPKERRIIRMRYGIENNEPKSLQEIGSIFGLSKERVRQLESRALHKLKQCLSSQGLGAYADLLV</sequence>
<comment type="caution">
    <text evidence="9">The sequence shown here is derived from an EMBL/GenBank/DDBJ whole genome shotgun (WGS) entry which is preliminary data.</text>
</comment>
<dbReference type="InterPro" id="IPR036388">
    <property type="entry name" value="WH-like_DNA-bd_sf"/>
</dbReference>
<dbReference type="InterPro" id="IPR007627">
    <property type="entry name" value="RNA_pol_sigma70_r2"/>
</dbReference>
<dbReference type="PIRSF" id="PIRSF000767">
    <property type="entry name" value="RNA_pol_sigma_SigB/C/D"/>
    <property type="match status" value="1"/>
</dbReference>